<dbReference type="Pfam" id="PF00397">
    <property type="entry name" value="WW"/>
    <property type="match status" value="2"/>
</dbReference>
<proteinExistence type="predicted"/>
<feature type="region of interest" description="Disordered" evidence="2">
    <location>
        <begin position="880"/>
        <end position="929"/>
    </location>
</feature>
<evidence type="ECO:0000313" key="4">
    <source>
        <dbReference type="EMBL" id="KAL3503657.1"/>
    </source>
</evidence>
<keyword evidence="1" id="KW-0175">Coiled coil</keyword>
<feature type="domain" description="WW" evidence="3">
    <location>
        <begin position="929"/>
        <end position="963"/>
    </location>
</feature>
<evidence type="ECO:0000256" key="2">
    <source>
        <dbReference type="SAM" id="MobiDB-lite"/>
    </source>
</evidence>
<feature type="domain" description="WW" evidence="3">
    <location>
        <begin position="252"/>
        <end position="286"/>
    </location>
</feature>
<feature type="compositionally biased region" description="Polar residues" evidence="2">
    <location>
        <begin position="44"/>
        <end position="57"/>
    </location>
</feature>
<dbReference type="CDD" id="cd00201">
    <property type="entry name" value="WW"/>
    <property type="match status" value="2"/>
</dbReference>
<reference evidence="4 5" key="1">
    <citation type="submission" date="2024-11" db="EMBL/GenBank/DDBJ databases">
        <title>A near-complete genome assembly of Cinchona calisaya.</title>
        <authorList>
            <person name="Lian D.C."/>
            <person name="Zhao X.W."/>
            <person name="Wei L."/>
        </authorList>
    </citation>
    <scope>NUCLEOTIDE SEQUENCE [LARGE SCALE GENOMIC DNA]</scope>
    <source>
        <tissue evidence="4">Nenye</tissue>
    </source>
</reference>
<dbReference type="PROSITE" id="PS50020">
    <property type="entry name" value="WW_DOMAIN_2"/>
    <property type="match status" value="2"/>
</dbReference>
<dbReference type="SMART" id="SM00456">
    <property type="entry name" value="WW"/>
    <property type="match status" value="2"/>
</dbReference>
<feature type="region of interest" description="Disordered" evidence="2">
    <location>
        <begin position="29"/>
        <end position="57"/>
    </location>
</feature>
<dbReference type="SUPFAM" id="SSF51045">
    <property type="entry name" value="WW domain"/>
    <property type="match status" value="2"/>
</dbReference>
<evidence type="ECO:0000256" key="1">
    <source>
        <dbReference type="SAM" id="Coils"/>
    </source>
</evidence>
<organism evidence="4 5">
    <name type="scientific">Cinchona calisaya</name>
    <dbReference type="NCBI Taxonomy" id="153742"/>
    <lineage>
        <taxon>Eukaryota</taxon>
        <taxon>Viridiplantae</taxon>
        <taxon>Streptophyta</taxon>
        <taxon>Embryophyta</taxon>
        <taxon>Tracheophyta</taxon>
        <taxon>Spermatophyta</taxon>
        <taxon>Magnoliopsida</taxon>
        <taxon>eudicotyledons</taxon>
        <taxon>Gunneridae</taxon>
        <taxon>Pentapetalae</taxon>
        <taxon>asterids</taxon>
        <taxon>lamiids</taxon>
        <taxon>Gentianales</taxon>
        <taxon>Rubiaceae</taxon>
        <taxon>Cinchonoideae</taxon>
        <taxon>Cinchoneae</taxon>
        <taxon>Cinchona</taxon>
    </lineage>
</organism>
<keyword evidence="5" id="KW-1185">Reference proteome</keyword>
<feature type="compositionally biased region" description="Low complexity" evidence="2">
    <location>
        <begin position="788"/>
        <end position="804"/>
    </location>
</feature>
<sequence>MGRRKDRRLAALSAAGRRLKLDLVAEPSEDLGGSCAQGEVGGNDDTNNQAGLPNSPSSSDCRMAVVLGHSIGHQITPDPCHSELLNVLLSSSLLCPFLAASWRQRVCKDMIPHRNLGDFSGVDILSILYAGKQVENPLVLLGQYSDDELEDESSGEQKIAGDSCAIPVDDQEKLAAGQESEDIGIKEGNGPTADRIKQLAVENGPGLVDSLEKLEDDVGVGIHASDTGVLHDASGLTARVTADSTSYAQVVGESSSGWKIVLHEESNEYYYWNIATGETSWEVPSVLVQATEQRSYATDEQTQKDVSEVTNQNCGTAEGSVHVNEGYEGDVSDDNKWDHEGEALDDKKWDHGGASLDVPGTSPGTNVSPGQSDDVLPLDGNATNINLLKPGHIGCYATGTNLSSPCHGSSLLPFWEHSKRQLQVLEAVINDVFQELKSGPVNGVDTTSMVPESISDNVKANSAEEKAAYAVSDDFSSPDSAGIREFQKNNSQMDNNGATAAENIPSDRNPIAYPANPVGEKVEVELTMHQELTPKTLLQTGEEVDMDVDMEVEDADPPSNLTVSVPLEQFNLPTLITEPESSASLVPYNIPPLPDEDWIPPPPPDNEPFPPPPPDEPPEITYPQSSDLAPIQSFAYSEQYNLYPSSHFQYYAQGNTDAAASNLYAQTDECQLTISQTPLYFEASSEMYDPAMLAVNPIEPGLHYGLQDGISQPVSSEFHGDSVQNPTSDPTLSIEAQAAVGSASLPKAEVDVPAISGDANKASLAPSSSQAILQASAAISRTECVSDSSLPATTASVPASTTAPKVQSKVQRNKKRTVAVVSSLRSNKKVSSLVDKWKAAKEELQEEENEPENAYEILEKKRQREIEEWYAQQIASGEARDNANFQPLGGDWRERVKRKRARLAKESVQTPSEDVSEGNPQSDLDELSRGLPHGWQAYWDDSSKQVYYGHTFTSETTWTRPPK</sequence>
<feature type="region of interest" description="Disordered" evidence="2">
    <location>
        <begin position="788"/>
        <end position="814"/>
    </location>
</feature>
<feature type="region of interest" description="Disordered" evidence="2">
    <location>
        <begin position="487"/>
        <end position="512"/>
    </location>
</feature>
<feature type="compositionally biased region" description="Polar residues" evidence="2">
    <location>
        <begin position="907"/>
        <end position="922"/>
    </location>
</feature>
<dbReference type="PANTHER" id="PTHR47852:SF2">
    <property type="entry name" value="WW DOMAIN-CONTAINING PROTEIN"/>
    <property type="match status" value="1"/>
</dbReference>
<dbReference type="AlphaFoldDB" id="A0ABD2YCS3"/>
<dbReference type="InterPro" id="IPR001202">
    <property type="entry name" value="WW_dom"/>
</dbReference>
<feature type="region of interest" description="Disordered" evidence="2">
    <location>
        <begin position="589"/>
        <end position="620"/>
    </location>
</feature>
<dbReference type="Gene3D" id="2.20.70.10">
    <property type="match status" value="2"/>
</dbReference>
<dbReference type="PANTHER" id="PTHR47852">
    <property type="entry name" value="OS06G0298400 PROTEIN"/>
    <property type="match status" value="1"/>
</dbReference>
<evidence type="ECO:0000313" key="5">
    <source>
        <dbReference type="Proteomes" id="UP001630127"/>
    </source>
</evidence>
<feature type="compositionally biased region" description="Pro residues" evidence="2">
    <location>
        <begin position="589"/>
        <end position="615"/>
    </location>
</feature>
<protein>
    <recommendedName>
        <fullName evidence="3">WW domain-containing protein</fullName>
    </recommendedName>
</protein>
<feature type="compositionally biased region" description="Polar residues" evidence="2">
    <location>
        <begin position="488"/>
        <end position="498"/>
    </location>
</feature>
<dbReference type="InterPro" id="IPR036020">
    <property type="entry name" value="WW_dom_sf"/>
</dbReference>
<dbReference type="EMBL" id="JBJUIK010000015">
    <property type="protein sequence ID" value="KAL3503657.1"/>
    <property type="molecule type" value="Genomic_DNA"/>
</dbReference>
<accession>A0ABD2YCS3</accession>
<feature type="region of interest" description="Disordered" evidence="2">
    <location>
        <begin position="316"/>
        <end position="339"/>
    </location>
</feature>
<gene>
    <name evidence="4" type="ORF">ACH5RR_038106</name>
</gene>
<comment type="caution">
    <text evidence="4">The sequence shown here is derived from an EMBL/GenBank/DDBJ whole genome shotgun (WGS) entry which is preliminary data.</text>
</comment>
<dbReference type="Proteomes" id="UP001630127">
    <property type="component" value="Unassembled WGS sequence"/>
</dbReference>
<feature type="coiled-coil region" evidence="1">
    <location>
        <begin position="827"/>
        <end position="861"/>
    </location>
</feature>
<dbReference type="PROSITE" id="PS01159">
    <property type="entry name" value="WW_DOMAIN_1"/>
    <property type="match status" value="2"/>
</dbReference>
<evidence type="ECO:0000259" key="3">
    <source>
        <dbReference type="PROSITE" id="PS50020"/>
    </source>
</evidence>
<name>A0ABD2YCS3_9GENT</name>